<dbReference type="InterPro" id="IPR043717">
    <property type="entry name" value="DUF5658"/>
</dbReference>
<dbReference type="RefSeq" id="WP_380597366.1">
    <property type="nucleotide sequence ID" value="NZ_JBHSDU010000003.1"/>
</dbReference>
<gene>
    <name evidence="3" type="ORF">ACFPN2_13635</name>
</gene>
<feature type="transmembrane region" description="Helical" evidence="1">
    <location>
        <begin position="96"/>
        <end position="118"/>
    </location>
</feature>
<keyword evidence="1" id="KW-0472">Membrane</keyword>
<sequence length="157" mass="17545">MHAMERVHPERRSGVERRHYSVAAYWRGALNPRRRAGRRATDRVYTIIDWHSPRVLALVLLILGMSTLDGVLTLMLMSQGASEVNPVMALFVPHNLGWFAAIKLTLTSVGAAVLVICARMKLFRLFPGEVLLYVVVACYAALMAYELHLLANPPPPL</sequence>
<accession>A0ABV8ST17</accession>
<protein>
    <submittedName>
        <fullName evidence="3">DUF5658 family protein</fullName>
    </submittedName>
</protein>
<comment type="caution">
    <text evidence="3">The sequence shown here is derived from an EMBL/GenBank/DDBJ whole genome shotgun (WGS) entry which is preliminary data.</text>
</comment>
<dbReference type="Pfam" id="PF18902">
    <property type="entry name" value="DUF5658"/>
    <property type="match status" value="1"/>
</dbReference>
<organism evidence="3 4">
    <name type="scientific">Steroidobacter flavus</name>
    <dbReference type="NCBI Taxonomy" id="1842136"/>
    <lineage>
        <taxon>Bacteria</taxon>
        <taxon>Pseudomonadati</taxon>
        <taxon>Pseudomonadota</taxon>
        <taxon>Gammaproteobacteria</taxon>
        <taxon>Steroidobacterales</taxon>
        <taxon>Steroidobacteraceae</taxon>
        <taxon>Steroidobacter</taxon>
    </lineage>
</organism>
<name>A0ABV8ST17_9GAMM</name>
<feature type="domain" description="DUF5658" evidence="2">
    <location>
        <begin position="61"/>
        <end position="150"/>
    </location>
</feature>
<feature type="transmembrane region" description="Helical" evidence="1">
    <location>
        <begin position="130"/>
        <end position="151"/>
    </location>
</feature>
<keyword evidence="1" id="KW-1133">Transmembrane helix</keyword>
<keyword evidence="1" id="KW-0812">Transmembrane</keyword>
<dbReference type="Proteomes" id="UP001595904">
    <property type="component" value="Unassembled WGS sequence"/>
</dbReference>
<evidence type="ECO:0000256" key="1">
    <source>
        <dbReference type="SAM" id="Phobius"/>
    </source>
</evidence>
<evidence type="ECO:0000313" key="3">
    <source>
        <dbReference type="EMBL" id="MFC4310127.1"/>
    </source>
</evidence>
<evidence type="ECO:0000259" key="2">
    <source>
        <dbReference type="Pfam" id="PF18902"/>
    </source>
</evidence>
<evidence type="ECO:0000313" key="4">
    <source>
        <dbReference type="Proteomes" id="UP001595904"/>
    </source>
</evidence>
<keyword evidence="4" id="KW-1185">Reference proteome</keyword>
<dbReference type="EMBL" id="JBHSDU010000003">
    <property type="protein sequence ID" value="MFC4310127.1"/>
    <property type="molecule type" value="Genomic_DNA"/>
</dbReference>
<feature type="transmembrane region" description="Helical" evidence="1">
    <location>
        <begin position="55"/>
        <end position="76"/>
    </location>
</feature>
<reference evidence="4" key="1">
    <citation type="journal article" date="2019" name="Int. J. Syst. Evol. Microbiol.">
        <title>The Global Catalogue of Microorganisms (GCM) 10K type strain sequencing project: providing services to taxonomists for standard genome sequencing and annotation.</title>
        <authorList>
            <consortium name="The Broad Institute Genomics Platform"/>
            <consortium name="The Broad Institute Genome Sequencing Center for Infectious Disease"/>
            <person name="Wu L."/>
            <person name="Ma J."/>
        </authorList>
    </citation>
    <scope>NUCLEOTIDE SEQUENCE [LARGE SCALE GENOMIC DNA]</scope>
    <source>
        <strain evidence="4">CGMCC 1.10759</strain>
    </source>
</reference>
<proteinExistence type="predicted"/>